<keyword evidence="4" id="KW-1185">Reference proteome</keyword>
<feature type="region of interest" description="Disordered" evidence="1">
    <location>
        <begin position="192"/>
        <end position="224"/>
    </location>
</feature>
<evidence type="ECO:0000256" key="1">
    <source>
        <dbReference type="SAM" id="MobiDB-lite"/>
    </source>
</evidence>
<dbReference type="PROSITE" id="PS50181">
    <property type="entry name" value="FBOX"/>
    <property type="match status" value="1"/>
</dbReference>
<protein>
    <recommendedName>
        <fullName evidence="2">F-box domain-containing protein</fullName>
    </recommendedName>
</protein>
<dbReference type="PANTHER" id="PTHR32278:SF111">
    <property type="entry name" value="F-BOX PROTEIN PP2-B12-RELATED"/>
    <property type="match status" value="1"/>
</dbReference>
<evidence type="ECO:0000259" key="2">
    <source>
        <dbReference type="PROSITE" id="PS50181"/>
    </source>
</evidence>
<dbReference type="EnsemblPlants" id="OPUNC02G34070.1">
    <property type="protein sequence ID" value="OPUNC02G34070.1"/>
    <property type="gene ID" value="OPUNC02G34070"/>
</dbReference>
<name>A0A0E0K6Q5_ORYPU</name>
<dbReference type="SUPFAM" id="SSF81383">
    <property type="entry name" value="F-box domain"/>
    <property type="match status" value="2"/>
</dbReference>
<dbReference type="AlphaFoldDB" id="A0A0E0K6Q5"/>
<dbReference type="InterPro" id="IPR036047">
    <property type="entry name" value="F-box-like_dom_sf"/>
</dbReference>
<dbReference type="Gramene" id="OPUNC02G34070.1">
    <property type="protein sequence ID" value="OPUNC02G34070.1"/>
    <property type="gene ID" value="OPUNC02G34070"/>
</dbReference>
<dbReference type="PANTHER" id="PTHR32278">
    <property type="entry name" value="F-BOX DOMAIN-CONTAINING PROTEIN"/>
    <property type="match status" value="1"/>
</dbReference>
<reference evidence="3" key="1">
    <citation type="submission" date="2015-04" db="UniProtKB">
        <authorList>
            <consortium name="EnsemblPlants"/>
        </authorList>
    </citation>
    <scope>IDENTIFICATION</scope>
</reference>
<dbReference type="SMART" id="SM00256">
    <property type="entry name" value="FBOX"/>
    <property type="match status" value="2"/>
</dbReference>
<dbReference type="CDD" id="cd22162">
    <property type="entry name" value="F-box_AtSKIP3-like"/>
    <property type="match status" value="2"/>
</dbReference>
<sequence>MNHVMAEAGGANGAQGGHQGVLRWTANMSSFMLTRMVELIAQGVKIDKGFKEVHLNQVARTVSENYGFEISGTQVYNHLRKWRTRWVRITRLKDISGALWDDQLSMIVLDEEHYMLHIKDHVKDAEYLNVPLENYTQMAIIFGNGQATGRFAMGSNEALGNLADMADSGLGSHDGIIGDGIATGPIGVGAEGGGTAARASGVGPTGDEPTGGSNSDKKRKRTPALDEGEVALISNMTDSVNKVASAILATTHTEVHPDLENSVMDLLGFSEDQLDLVLSHLTKHKAESLVYIQKNEARRARWLEIRGKIPSKKLSQNINYAAYLVYKIADRSYGLDFPLQEASVSIGGSITARQVSVVQRRLKRIDLRAVVLAEDKENPQKRADGWMELKLGELYNEEGDDGEVCMNFMETKGGHWKSGLVVQGIEIRPKKSPPLNSLACSHEKPSCSTLTTLQSCMEDIFLTDGLTSMWLDRETGLKCYMLSARALQIVNLTHSWRWISLTGSSRFSEVVEFLKGYVEVFGKIPCKMLSGNSNYAAYIVFVVAEDSCGLAAVWVASVSVGGRQSTRQVCLDSSNCHDYYYESEIEVPQDGSVILPQERADGWMELELGEFYNQEGNNQGEVCFSLLTPKGDRWQSKGGLWNSTDLRHAHRRYYFLVSSHLPNCQGAEQSMGASCEIARLPVELLSAVISRAARLPRDACRVSAVSPAFRAAADSDAVWSRFLPRDVPDLADSELSPAPPSKKELFLRLSGSGGPLLLPDRLRGMWFDRETGARCYVLSARALVIKCSDTSDYRRWIPLADSRFAEAAEFMNACQMEIRGKIDSMVLTPNSTYAAFMVFKITDEMHDYELDTPPHEAMVSIGENESRREVAFTRSMPPSIRGRNPHSFPPEDNARCPERRVDGWMEVELGEFFNEDGEDGAVYMRLMSKGPNWMRGLIPDSSKGGTEESMEEGEALCEIARLPEELLSAAISRTSPRDACRATKVSPAFRAAADSDAVWASFLPRDLPDLADGELSPAPLSKKELFLRLSDGPLLLSDRLMSMWLDRETGAKCYMLSARSLVIIWGDTPHYWRWIPLTDSRFAEGAELIDVCWLEIRGRIHSKMLSPNSTYAAYMVFKIADEFYGLDAPFQEASVSLGGRGSTKIVCVQSYDSEGEEVPENYWPMSMGPLLRRRARRRDRRLVPHEDVTVPQKRADGWMELEMGEFVNEEGEDGEVCFSLMETKGGNWKRGLIVQGIEIRLKKSG</sequence>
<organism evidence="3">
    <name type="scientific">Oryza punctata</name>
    <name type="common">Red rice</name>
    <dbReference type="NCBI Taxonomy" id="4537"/>
    <lineage>
        <taxon>Eukaryota</taxon>
        <taxon>Viridiplantae</taxon>
        <taxon>Streptophyta</taxon>
        <taxon>Embryophyta</taxon>
        <taxon>Tracheophyta</taxon>
        <taxon>Spermatophyta</taxon>
        <taxon>Magnoliopsida</taxon>
        <taxon>Liliopsida</taxon>
        <taxon>Poales</taxon>
        <taxon>Poaceae</taxon>
        <taxon>BOP clade</taxon>
        <taxon>Oryzoideae</taxon>
        <taxon>Oryzeae</taxon>
        <taxon>Oryzinae</taxon>
        <taxon>Oryza</taxon>
    </lineage>
</organism>
<feature type="domain" description="F-box" evidence="2">
    <location>
        <begin position="956"/>
        <end position="1002"/>
    </location>
</feature>
<reference evidence="3" key="2">
    <citation type="submission" date="2018-05" db="EMBL/GenBank/DDBJ databases">
        <title>OpunRS2 (Oryza punctata Reference Sequence Version 2).</title>
        <authorList>
            <person name="Zhang J."/>
            <person name="Kudrna D."/>
            <person name="Lee S."/>
            <person name="Talag J."/>
            <person name="Welchert J."/>
            <person name="Wing R.A."/>
        </authorList>
    </citation>
    <scope>NUCLEOTIDE SEQUENCE [LARGE SCALE GENOMIC DNA]</scope>
</reference>
<proteinExistence type="predicted"/>
<evidence type="ECO:0000313" key="4">
    <source>
        <dbReference type="Proteomes" id="UP000026962"/>
    </source>
</evidence>
<dbReference type="InterPro" id="IPR025886">
    <property type="entry name" value="PP2-like"/>
</dbReference>
<dbReference type="Pfam" id="PF12776">
    <property type="entry name" value="Myb_DNA-bind_3"/>
    <property type="match status" value="1"/>
</dbReference>
<dbReference type="Pfam" id="PF12937">
    <property type="entry name" value="F-box-like"/>
    <property type="match status" value="2"/>
</dbReference>
<dbReference type="InterPro" id="IPR024752">
    <property type="entry name" value="Myb/SANT-like_dom"/>
</dbReference>
<dbReference type="eggNOG" id="ENOG502QRA4">
    <property type="taxonomic scope" value="Eukaryota"/>
</dbReference>
<dbReference type="Proteomes" id="UP000026962">
    <property type="component" value="Chromosome 2"/>
</dbReference>
<dbReference type="InterPro" id="IPR001810">
    <property type="entry name" value="F-box_dom"/>
</dbReference>
<dbReference type="STRING" id="4537.A0A0E0K6Q5"/>
<dbReference type="HOGENOM" id="CLU_266310_0_0_1"/>
<evidence type="ECO:0000313" key="3">
    <source>
        <dbReference type="EnsemblPlants" id="OPUNC02G34070.1"/>
    </source>
</evidence>
<feature type="region of interest" description="Disordered" evidence="1">
    <location>
        <begin position="876"/>
        <end position="895"/>
    </location>
</feature>
<dbReference type="Gene3D" id="1.20.1280.50">
    <property type="match status" value="1"/>
</dbReference>
<dbReference type="Pfam" id="PF14299">
    <property type="entry name" value="PP2"/>
    <property type="match status" value="4"/>
</dbReference>
<accession>A0A0E0K6Q5</accession>